<gene>
    <name evidence="2" type="ORF">ENO10_04065</name>
</gene>
<protein>
    <submittedName>
        <fullName evidence="2">Glycosyltransferase</fullName>
    </submittedName>
</protein>
<dbReference type="InterPro" id="IPR007235">
    <property type="entry name" value="Glyco_trans_28_C"/>
</dbReference>
<proteinExistence type="predicted"/>
<comment type="caution">
    <text evidence="2">The sequence shown here is derived from an EMBL/GenBank/DDBJ whole genome shotgun (WGS) entry which is preliminary data.</text>
</comment>
<dbReference type="Proteomes" id="UP000885753">
    <property type="component" value="Unassembled WGS sequence"/>
</dbReference>
<organism evidence="2">
    <name type="scientific">Salinimicrobium catena</name>
    <dbReference type="NCBI Taxonomy" id="390640"/>
    <lineage>
        <taxon>Bacteria</taxon>
        <taxon>Pseudomonadati</taxon>
        <taxon>Bacteroidota</taxon>
        <taxon>Flavobacteriia</taxon>
        <taxon>Flavobacteriales</taxon>
        <taxon>Flavobacteriaceae</taxon>
        <taxon>Salinimicrobium</taxon>
    </lineage>
</organism>
<dbReference type="GO" id="GO:0016758">
    <property type="term" value="F:hexosyltransferase activity"/>
    <property type="evidence" value="ECO:0007669"/>
    <property type="project" value="InterPro"/>
</dbReference>
<dbReference type="EMBL" id="DSEE01000300">
    <property type="protein sequence ID" value="HER40377.1"/>
    <property type="molecule type" value="Genomic_DNA"/>
</dbReference>
<evidence type="ECO:0000313" key="2">
    <source>
        <dbReference type="EMBL" id="HER40377.1"/>
    </source>
</evidence>
<accession>A0A7C2MGH1</accession>
<dbReference type="SUPFAM" id="SSF53756">
    <property type="entry name" value="UDP-Glycosyltransferase/glycogen phosphorylase"/>
    <property type="match status" value="1"/>
</dbReference>
<sequence length="135" mass="15237">LHSFRESDQKILFVRGVINEDNFSSNNPNITVYNYLYGERLEEALNSSRLIISRSGYTTLMDLAKLEKKAFFIPTPGQFEQEYLAARMTKLGIAASCSQEDFTPSLLKNSEDFYGLSDPGFTCSFSGLFSLFEGK</sequence>
<evidence type="ECO:0000259" key="1">
    <source>
        <dbReference type="Pfam" id="PF04101"/>
    </source>
</evidence>
<feature type="non-terminal residue" evidence="2">
    <location>
        <position position="1"/>
    </location>
</feature>
<feature type="domain" description="Glycosyl transferase family 28 C-terminal" evidence="1">
    <location>
        <begin position="19"/>
        <end position="109"/>
    </location>
</feature>
<name>A0A7C2MGH1_9FLAO</name>
<reference evidence="2" key="1">
    <citation type="journal article" date="2020" name="mSystems">
        <title>Genome- and Community-Level Interaction Insights into Carbon Utilization and Element Cycling Functions of Hydrothermarchaeota in Hydrothermal Sediment.</title>
        <authorList>
            <person name="Zhou Z."/>
            <person name="Liu Y."/>
            <person name="Xu W."/>
            <person name="Pan J."/>
            <person name="Luo Z.H."/>
            <person name="Li M."/>
        </authorList>
    </citation>
    <scope>NUCLEOTIDE SEQUENCE [LARGE SCALE GENOMIC DNA]</scope>
    <source>
        <strain evidence="2">SpSt-1235</strain>
    </source>
</reference>
<dbReference type="Pfam" id="PF04101">
    <property type="entry name" value="Glyco_tran_28_C"/>
    <property type="match status" value="1"/>
</dbReference>
<dbReference type="AlphaFoldDB" id="A0A7C2MGH1"/>
<dbReference type="Gene3D" id="3.40.50.2000">
    <property type="entry name" value="Glycogen Phosphorylase B"/>
    <property type="match status" value="1"/>
</dbReference>